<protein>
    <submittedName>
        <fullName evidence="2">PrsW family intramembrane metalloprotease</fullName>
    </submittedName>
</protein>
<keyword evidence="1" id="KW-0472">Membrane</keyword>
<dbReference type="RefSeq" id="WP_158051269.1">
    <property type="nucleotide sequence ID" value="NZ_WBKB01000001.1"/>
</dbReference>
<dbReference type="OrthoDB" id="5018140at2"/>
<dbReference type="GO" id="GO:0006508">
    <property type="term" value="P:proteolysis"/>
    <property type="evidence" value="ECO:0007669"/>
    <property type="project" value="UniProtKB-KW"/>
</dbReference>
<keyword evidence="1" id="KW-0812">Transmembrane</keyword>
<evidence type="ECO:0000313" key="2">
    <source>
        <dbReference type="EMBL" id="KAB1645261.1"/>
    </source>
</evidence>
<dbReference type="InterPro" id="IPR026898">
    <property type="entry name" value="PrsW"/>
</dbReference>
<keyword evidence="2" id="KW-0645">Protease</keyword>
<gene>
    <name evidence="2" type="ORF">F8O05_03205</name>
</gene>
<keyword evidence="3" id="KW-1185">Reference proteome</keyword>
<sequence length="304" mass="31450">MATKTTYHGGRAILAIVLLILVGAGLAAWGSYLLHAATAGDKSVLPADDVLPMLLVIAGALVGVGGAILVVLLYSGARIRISQVPHHGQALLIGLGWGVVATVLALLIETASKHLPGFWGTSTGTLALAGPIEEAMKLLFPVLLLAFGSRFRDPKLGFWMVMAAGAMLGLLEGLGYVIHDVLQFLKPEVSAGLHAVVGAVGTVNRAIIEPLHPIVTAGAAAMIWLAATKYSRGKAIGMGIAAYVGAAALHSFNDAVIAAELGKVNTYLSLVAAAIFIVLVYAFWLRPQYSRLEVPSPVGAPVSS</sequence>
<organism evidence="2 3">
    <name type="scientific">Gulosibacter chungangensis</name>
    <dbReference type="NCBI Taxonomy" id="979746"/>
    <lineage>
        <taxon>Bacteria</taxon>
        <taxon>Bacillati</taxon>
        <taxon>Actinomycetota</taxon>
        <taxon>Actinomycetes</taxon>
        <taxon>Micrococcales</taxon>
        <taxon>Microbacteriaceae</taxon>
        <taxon>Gulosibacter</taxon>
    </lineage>
</organism>
<feature type="transmembrane region" description="Helical" evidence="1">
    <location>
        <begin position="264"/>
        <end position="284"/>
    </location>
</feature>
<keyword evidence="1" id="KW-1133">Transmembrane helix</keyword>
<accession>A0A7J5BG48</accession>
<reference evidence="2 3" key="1">
    <citation type="submission" date="2019-09" db="EMBL/GenBank/DDBJ databases">
        <title>Phylogeny of genus Pseudoclavibacter and closely related genus.</title>
        <authorList>
            <person name="Li Y."/>
        </authorList>
    </citation>
    <scope>NUCLEOTIDE SEQUENCE [LARGE SCALE GENOMIC DNA]</scope>
    <source>
        <strain evidence="2 3">KCTC 13959</strain>
    </source>
</reference>
<feature type="transmembrane region" description="Helical" evidence="1">
    <location>
        <begin position="12"/>
        <end position="34"/>
    </location>
</feature>
<feature type="transmembrane region" description="Helical" evidence="1">
    <location>
        <begin position="89"/>
        <end position="108"/>
    </location>
</feature>
<dbReference type="EMBL" id="WBKB01000001">
    <property type="protein sequence ID" value="KAB1645261.1"/>
    <property type="molecule type" value="Genomic_DNA"/>
</dbReference>
<evidence type="ECO:0000256" key="1">
    <source>
        <dbReference type="SAM" id="Phobius"/>
    </source>
</evidence>
<feature type="transmembrane region" description="Helical" evidence="1">
    <location>
        <begin position="128"/>
        <end position="147"/>
    </location>
</feature>
<feature type="transmembrane region" description="Helical" evidence="1">
    <location>
        <begin position="211"/>
        <end position="228"/>
    </location>
</feature>
<dbReference type="GO" id="GO:0008237">
    <property type="term" value="F:metallopeptidase activity"/>
    <property type="evidence" value="ECO:0007669"/>
    <property type="project" value="UniProtKB-KW"/>
</dbReference>
<feature type="transmembrane region" description="Helical" evidence="1">
    <location>
        <begin position="235"/>
        <end position="252"/>
    </location>
</feature>
<comment type="caution">
    <text evidence="2">The sequence shown here is derived from an EMBL/GenBank/DDBJ whole genome shotgun (WGS) entry which is preliminary data.</text>
</comment>
<dbReference type="Proteomes" id="UP000433493">
    <property type="component" value="Unassembled WGS sequence"/>
</dbReference>
<feature type="transmembrane region" description="Helical" evidence="1">
    <location>
        <begin position="54"/>
        <end position="77"/>
    </location>
</feature>
<evidence type="ECO:0000313" key="3">
    <source>
        <dbReference type="Proteomes" id="UP000433493"/>
    </source>
</evidence>
<feature type="transmembrane region" description="Helical" evidence="1">
    <location>
        <begin position="156"/>
        <end position="178"/>
    </location>
</feature>
<dbReference type="AlphaFoldDB" id="A0A7J5BG48"/>
<proteinExistence type="predicted"/>
<dbReference type="Pfam" id="PF13367">
    <property type="entry name" value="PrsW-protease"/>
    <property type="match status" value="1"/>
</dbReference>
<keyword evidence="2" id="KW-0378">Hydrolase</keyword>
<name>A0A7J5BG48_9MICO</name>
<keyword evidence="2" id="KW-0482">Metalloprotease</keyword>